<dbReference type="InterPro" id="IPR011727">
    <property type="entry name" value="CHP02117"/>
</dbReference>
<name>A0A6C8GWI5_SALET</name>
<dbReference type="NCBIfam" id="TIGR02117">
    <property type="entry name" value="chp_urease_rgn"/>
    <property type="match status" value="1"/>
</dbReference>
<keyword evidence="1" id="KW-0732">Signal</keyword>
<comment type="caution">
    <text evidence="2">The sequence shown here is derived from an EMBL/GenBank/DDBJ whole genome shotgun (WGS) entry which is preliminary data.</text>
</comment>
<proteinExistence type="predicted"/>
<evidence type="ECO:0000256" key="1">
    <source>
        <dbReference type="SAM" id="SignalP"/>
    </source>
</evidence>
<dbReference type="AlphaFoldDB" id="A0A6C8GWI5"/>
<dbReference type="EMBL" id="AFCV01001391">
    <property type="protein sequence ID" value="EHC85445.1"/>
    <property type="molecule type" value="Genomic_DNA"/>
</dbReference>
<protein>
    <recommendedName>
        <fullName evidence="4">TIGR02117 family protein</fullName>
    </recommendedName>
</protein>
<dbReference type="PROSITE" id="PS51257">
    <property type="entry name" value="PROKAR_LIPOPROTEIN"/>
    <property type="match status" value="1"/>
</dbReference>
<accession>A0A6C8GWI5</accession>
<gene>
    <name evidence="2" type="ORF">LTSEUGA_5546</name>
</gene>
<feature type="chain" id="PRO_5025618622" description="TIGR02117 family protein" evidence="1">
    <location>
        <begin position="23"/>
        <end position="224"/>
    </location>
</feature>
<evidence type="ECO:0000313" key="2">
    <source>
        <dbReference type="EMBL" id="EHC85445.1"/>
    </source>
</evidence>
<sequence length="224" mass="24929">MKNLFIAWISLLLYGCTTFPQAVKPTTGGQPSPTEIYIVSHGWHTGIIASAHDVNTVLPQLKKRFAQEAQWYEIGWGDKGFYQSQEITTALTLQAMFWSSGAVMHIVAFSGQPERYFAGSEIKSLLLHTNQRNSLMRYLGRSFARDAEGNLIPLKQGIYGDSQFYAANGRYGILNTCNKWTAKGLESAGLTINPSLKLTAGSVMKAITDHRMCLNKYCYPTECV</sequence>
<dbReference type="Pfam" id="PF09601">
    <property type="entry name" value="DUF2459"/>
    <property type="match status" value="1"/>
</dbReference>
<evidence type="ECO:0000313" key="3">
    <source>
        <dbReference type="Proteomes" id="UP000003915"/>
    </source>
</evidence>
<evidence type="ECO:0008006" key="4">
    <source>
        <dbReference type="Google" id="ProtNLM"/>
    </source>
</evidence>
<dbReference type="Proteomes" id="UP000003915">
    <property type="component" value="Unassembled WGS sequence"/>
</dbReference>
<organism evidence="2 3">
    <name type="scientific">Salmonella enterica subsp. enterica serovar Uganda str. R8-3404</name>
    <dbReference type="NCBI Taxonomy" id="913083"/>
    <lineage>
        <taxon>Bacteria</taxon>
        <taxon>Pseudomonadati</taxon>
        <taxon>Pseudomonadota</taxon>
        <taxon>Gammaproteobacteria</taxon>
        <taxon>Enterobacterales</taxon>
        <taxon>Enterobacteriaceae</taxon>
        <taxon>Salmonella</taxon>
    </lineage>
</organism>
<feature type="signal peptide" evidence="1">
    <location>
        <begin position="1"/>
        <end position="22"/>
    </location>
</feature>
<reference evidence="2 3" key="1">
    <citation type="journal article" date="2011" name="BMC Genomics">
        <title>Genome sequencing reveals diversification of virulence factor content and possible host adaptation in distinct subpopulations of Salmonella enterica.</title>
        <authorList>
            <person name="den Bakker H.C."/>
            <person name="Moreno Switt A.I."/>
            <person name="Govoni G."/>
            <person name="Cummings C.A."/>
            <person name="Ranieri M.L."/>
            <person name="Degoricija L."/>
            <person name="Hoelzer K."/>
            <person name="Rodriguez-Rivera L.D."/>
            <person name="Brown S."/>
            <person name="Bolchacova E."/>
            <person name="Furtado M.R."/>
            <person name="Wiedmann M."/>
        </authorList>
    </citation>
    <scope>NUCLEOTIDE SEQUENCE [LARGE SCALE GENOMIC DNA]</scope>
    <source>
        <strain evidence="2 3">R8-3404</strain>
    </source>
</reference>